<dbReference type="GO" id="GO:0016740">
    <property type="term" value="F:transferase activity"/>
    <property type="evidence" value="ECO:0007669"/>
    <property type="project" value="UniProtKB-KW"/>
</dbReference>
<dbReference type="InterPro" id="IPR036388">
    <property type="entry name" value="WH-like_DNA-bd_sf"/>
</dbReference>
<evidence type="ECO:0000313" key="1">
    <source>
        <dbReference type="EMBL" id="GBG13509.1"/>
    </source>
</evidence>
<keyword evidence="2" id="KW-1185">Reference proteome</keyword>
<dbReference type="Gene3D" id="1.10.10.10">
    <property type="entry name" value="Winged helix-like DNA-binding domain superfamily/Winged helix DNA-binding domain"/>
    <property type="match status" value="1"/>
</dbReference>
<accession>A0A2R5F6M3</accession>
<dbReference type="EMBL" id="BDOQ01000003">
    <property type="protein sequence ID" value="GBG13509.1"/>
    <property type="molecule type" value="Genomic_DNA"/>
</dbReference>
<dbReference type="AlphaFoldDB" id="A0A2R5F6M3"/>
<dbReference type="Proteomes" id="UP000245081">
    <property type="component" value="Unassembled WGS sequence"/>
</dbReference>
<protein>
    <submittedName>
        <fullName evidence="1">Glucose-1-phosphate thymidylyltransferase</fullName>
    </submittedName>
</protein>
<keyword evidence="1" id="KW-0808">Transferase</keyword>
<dbReference type="InterPro" id="IPR011991">
    <property type="entry name" value="ArsR-like_HTH"/>
</dbReference>
<dbReference type="InterPro" id="IPR036390">
    <property type="entry name" value="WH_DNA-bd_sf"/>
</dbReference>
<dbReference type="SUPFAM" id="SSF46785">
    <property type="entry name" value="Winged helix' DNA-binding domain"/>
    <property type="match status" value="1"/>
</dbReference>
<reference evidence="1 2" key="1">
    <citation type="journal article" date="2018" name="Environ. Microbiol.">
        <title>Isolation and genomic characterization of Novimethylophilus kurashikiensis gen. nov. sp. nov., a new lanthanide-dependent methylotrophic species of Methylophilaceae.</title>
        <authorList>
            <person name="Lv H."/>
            <person name="Sahin N."/>
            <person name="Tani A."/>
        </authorList>
    </citation>
    <scope>NUCLEOTIDE SEQUENCE [LARGE SCALE GENOMIC DNA]</scope>
    <source>
        <strain evidence="1 2">La2-4</strain>
    </source>
</reference>
<proteinExistence type="predicted"/>
<organism evidence="1 2">
    <name type="scientific">Novimethylophilus kurashikiensis</name>
    <dbReference type="NCBI Taxonomy" id="1825523"/>
    <lineage>
        <taxon>Bacteria</taxon>
        <taxon>Pseudomonadati</taxon>
        <taxon>Pseudomonadota</taxon>
        <taxon>Betaproteobacteria</taxon>
        <taxon>Nitrosomonadales</taxon>
        <taxon>Methylophilaceae</taxon>
        <taxon>Novimethylophilus</taxon>
    </lineage>
</organism>
<gene>
    <name evidence="1" type="ORF">NMK_1059</name>
</gene>
<comment type="caution">
    <text evidence="1">The sequence shown here is derived from an EMBL/GenBank/DDBJ whole genome shotgun (WGS) entry which is preliminary data.</text>
</comment>
<dbReference type="GO" id="GO:0006355">
    <property type="term" value="P:regulation of DNA-templated transcription"/>
    <property type="evidence" value="ECO:0007669"/>
    <property type="project" value="UniProtKB-ARBA"/>
</dbReference>
<evidence type="ECO:0000313" key="2">
    <source>
        <dbReference type="Proteomes" id="UP000245081"/>
    </source>
</evidence>
<name>A0A2R5F6M3_9PROT</name>
<dbReference type="CDD" id="cd00090">
    <property type="entry name" value="HTH_ARSR"/>
    <property type="match status" value="1"/>
</dbReference>
<sequence>MQMKNQEAFAIPNQQSAAVAARITHLIENPVQRKARAEEKRAKILRLLRDEIWTVTEVIARLLGVGYPAAHAALKAMVRDGLITSAPLHIPSRRGTSRVILHGITAQGLAYAWGLDETPLPRNPWEPSKTNALFVPHQIAIQLARGDAEEAGWREWKPARALMGQGLPKLPDAEAIDPEGNAVAIELEREIKTDKRYEAVIGAYISVIKQENRWSRIDYICPDADFAGRLARVFGRLKQLRLETRGGQPAKVGQLQPVHLGRFRFYAVGDWPNGKFIQPFMREFTGQL</sequence>